<name>A0ABT1CE34_9HYPH</name>
<dbReference type="Proteomes" id="UP001205906">
    <property type="component" value="Unassembled WGS sequence"/>
</dbReference>
<sequence>MAFTFVAAKKECWLKSGIGQPRAATGMVSGTKTYQTVSPATIIDLQ</sequence>
<dbReference type="EMBL" id="JAMXQS010000012">
    <property type="protein sequence ID" value="MCO6052221.1"/>
    <property type="molecule type" value="Genomic_DNA"/>
</dbReference>
<evidence type="ECO:0000313" key="1">
    <source>
        <dbReference type="EMBL" id="MCO6052221.1"/>
    </source>
</evidence>
<dbReference type="Gene3D" id="3.50.4.10">
    <property type="entry name" value="Hepatocyte Growth Factor"/>
    <property type="match status" value="1"/>
</dbReference>
<organism evidence="1 2">
    <name type="scientific">Mesorhizobium liriopis</name>
    <dbReference type="NCBI Taxonomy" id="2953882"/>
    <lineage>
        <taxon>Bacteria</taxon>
        <taxon>Pseudomonadati</taxon>
        <taxon>Pseudomonadota</taxon>
        <taxon>Alphaproteobacteria</taxon>
        <taxon>Hyphomicrobiales</taxon>
        <taxon>Phyllobacteriaceae</taxon>
        <taxon>Mesorhizobium</taxon>
    </lineage>
</organism>
<evidence type="ECO:0000313" key="2">
    <source>
        <dbReference type="Proteomes" id="UP001205906"/>
    </source>
</evidence>
<comment type="caution">
    <text evidence="1">The sequence shown here is derived from an EMBL/GenBank/DDBJ whole genome shotgun (WGS) entry which is preliminary data.</text>
</comment>
<protein>
    <submittedName>
        <fullName evidence="1">Uncharacterized protein</fullName>
    </submittedName>
</protein>
<keyword evidence="2" id="KW-1185">Reference proteome</keyword>
<proteinExistence type="predicted"/>
<accession>A0ABT1CE34</accession>
<reference evidence="1 2" key="1">
    <citation type="submission" date="2022-06" db="EMBL/GenBank/DDBJ databases">
        <title>Mesorhizobium sp. strain RP14 Genome sequencing and assembly.</title>
        <authorList>
            <person name="Kim I."/>
        </authorList>
    </citation>
    <scope>NUCLEOTIDE SEQUENCE [LARGE SCALE GENOMIC DNA]</scope>
    <source>
        <strain evidence="2">RP14(2022)</strain>
    </source>
</reference>
<gene>
    <name evidence="1" type="ORF">NGM99_20750</name>
</gene>